<evidence type="ECO:0000256" key="6">
    <source>
        <dbReference type="ARBA" id="ARBA00011738"/>
    </source>
</evidence>
<comment type="function">
    <text evidence="2 12">Catalyzes a salvage reaction resulting in the formation of AMP, that is energically less costly than de novo synthesis.</text>
</comment>
<evidence type="ECO:0000256" key="1">
    <source>
        <dbReference type="ARBA" id="ARBA00000868"/>
    </source>
</evidence>
<dbReference type="NCBIfam" id="NF002636">
    <property type="entry name" value="PRK02304.1-5"/>
    <property type="match status" value="1"/>
</dbReference>
<name>A0A7V3YL42_9BACT</name>
<dbReference type="NCBIfam" id="NF002633">
    <property type="entry name" value="PRK02304.1-2"/>
    <property type="match status" value="1"/>
</dbReference>
<dbReference type="GO" id="GO:0005737">
    <property type="term" value="C:cytoplasm"/>
    <property type="evidence" value="ECO:0007669"/>
    <property type="project" value="UniProtKB-SubCell"/>
</dbReference>
<keyword evidence="10 12" id="KW-0808">Transferase</keyword>
<evidence type="ECO:0000256" key="11">
    <source>
        <dbReference type="ARBA" id="ARBA00022726"/>
    </source>
</evidence>
<evidence type="ECO:0000256" key="8">
    <source>
        <dbReference type="ARBA" id="ARBA00022490"/>
    </source>
</evidence>
<dbReference type="GO" id="GO:0003999">
    <property type="term" value="F:adenine phosphoribosyltransferase activity"/>
    <property type="evidence" value="ECO:0007669"/>
    <property type="project" value="UniProtKB-UniRule"/>
</dbReference>
<evidence type="ECO:0000256" key="10">
    <source>
        <dbReference type="ARBA" id="ARBA00022679"/>
    </source>
</evidence>
<dbReference type="Pfam" id="PF00156">
    <property type="entry name" value="Pribosyltran"/>
    <property type="match status" value="1"/>
</dbReference>
<evidence type="ECO:0000259" key="13">
    <source>
        <dbReference type="Pfam" id="PF00156"/>
    </source>
</evidence>
<accession>A0A7V3YL42</accession>
<evidence type="ECO:0000256" key="4">
    <source>
        <dbReference type="ARBA" id="ARBA00004659"/>
    </source>
</evidence>
<dbReference type="PANTHER" id="PTHR32315:SF3">
    <property type="entry name" value="ADENINE PHOSPHORIBOSYLTRANSFERASE"/>
    <property type="match status" value="1"/>
</dbReference>
<dbReference type="NCBIfam" id="TIGR01090">
    <property type="entry name" value="apt"/>
    <property type="match status" value="1"/>
</dbReference>
<dbReference type="InterPro" id="IPR029057">
    <property type="entry name" value="PRTase-like"/>
</dbReference>
<evidence type="ECO:0000256" key="3">
    <source>
        <dbReference type="ARBA" id="ARBA00004496"/>
    </source>
</evidence>
<gene>
    <name evidence="12" type="primary">apt</name>
    <name evidence="14" type="ORF">ENU96_03185</name>
</gene>
<feature type="domain" description="Phosphoribosyltransferase" evidence="13">
    <location>
        <begin position="25"/>
        <end position="148"/>
    </location>
</feature>
<dbReference type="UniPathway" id="UPA00588">
    <property type="reaction ID" value="UER00646"/>
</dbReference>
<comment type="catalytic activity">
    <reaction evidence="1 12">
        <text>AMP + diphosphate = 5-phospho-alpha-D-ribose 1-diphosphate + adenine</text>
        <dbReference type="Rhea" id="RHEA:16609"/>
        <dbReference type="ChEBI" id="CHEBI:16708"/>
        <dbReference type="ChEBI" id="CHEBI:33019"/>
        <dbReference type="ChEBI" id="CHEBI:58017"/>
        <dbReference type="ChEBI" id="CHEBI:456215"/>
        <dbReference type="EC" id="2.4.2.7"/>
    </reaction>
</comment>
<sequence length="170" mass="18746">MDLAQYIRNIPDFPTRGIQFKDITTLLKNREAFREAIDRLAEALRTMNPDLVVGIEARGFIIGAPVAYILGCGFVPVRKKGKLPAATLAKTYELEYGSATLEIHRDAIEAGQRVVVVDDLLATGGTTKAVCEMVEELGGNIVGIGFVIELEFLRGRERLKQYPVVSLVRL</sequence>
<comment type="caution">
    <text evidence="14">The sequence shown here is derived from an EMBL/GenBank/DDBJ whole genome shotgun (WGS) entry which is preliminary data.</text>
</comment>
<evidence type="ECO:0000256" key="9">
    <source>
        <dbReference type="ARBA" id="ARBA00022676"/>
    </source>
</evidence>
<organism evidence="14">
    <name type="scientific">Candidatus Caldatribacterium californiense</name>
    <dbReference type="NCBI Taxonomy" id="1454726"/>
    <lineage>
        <taxon>Bacteria</taxon>
        <taxon>Pseudomonadati</taxon>
        <taxon>Atribacterota</taxon>
        <taxon>Atribacteria</taxon>
        <taxon>Atribacterales</taxon>
        <taxon>Candidatus Caldatribacteriaceae</taxon>
        <taxon>Candidatus Caldatribacterium</taxon>
    </lineage>
</organism>
<dbReference type="Gene3D" id="3.40.50.2020">
    <property type="match status" value="1"/>
</dbReference>
<dbReference type="HAMAP" id="MF_00004">
    <property type="entry name" value="Aden_phosphoribosyltr"/>
    <property type="match status" value="1"/>
</dbReference>
<comment type="subcellular location">
    <subcellularLocation>
        <location evidence="3 12">Cytoplasm</location>
    </subcellularLocation>
</comment>
<dbReference type="CDD" id="cd06223">
    <property type="entry name" value="PRTases_typeI"/>
    <property type="match status" value="1"/>
</dbReference>
<dbReference type="GO" id="GO:0006168">
    <property type="term" value="P:adenine salvage"/>
    <property type="evidence" value="ECO:0007669"/>
    <property type="project" value="InterPro"/>
</dbReference>
<evidence type="ECO:0000256" key="2">
    <source>
        <dbReference type="ARBA" id="ARBA00003968"/>
    </source>
</evidence>
<dbReference type="NCBIfam" id="NF002634">
    <property type="entry name" value="PRK02304.1-3"/>
    <property type="match status" value="1"/>
</dbReference>
<dbReference type="InterPro" id="IPR005764">
    <property type="entry name" value="Ade_phspho_trans"/>
</dbReference>
<dbReference type="PANTHER" id="PTHR32315">
    <property type="entry name" value="ADENINE PHOSPHORIBOSYLTRANSFERASE"/>
    <property type="match status" value="1"/>
</dbReference>
<dbReference type="FunFam" id="3.40.50.2020:FF:000004">
    <property type="entry name" value="Adenine phosphoribosyltransferase"/>
    <property type="match status" value="1"/>
</dbReference>
<dbReference type="InterPro" id="IPR000836">
    <property type="entry name" value="PRTase_dom"/>
</dbReference>
<dbReference type="GO" id="GO:0044209">
    <property type="term" value="P:AMP salvage"/>
    <property type="evidence" value="ECO:0007669"/>
    <property type="project" value="UniProtKB-UniRule"/>
</dbReference>
<evidence type="ECO:0000256" key="12">
    <source>
        <dbReference type="HAMAP-Rule" id="MF_00004"/>
    </source>
</evidence>
<dbReference type="GO" id="GO:0006166">
    <property type="term" value="P:purine ribonucleoside salvage"/>
    <property type="evidence" value="ECO:0007669"/>
    <property type="project" value="UniProtKB-UniRule"/>
</dbReference>
<evidence type="ECO:0000256" key="7">
    <source>
        <dbReference type="ARBA" id="ARBA00011893"/>
    </source>
</evidence>
<dbReference type="SUPFAM" id="SSF53271">
    <property type="entry name" value="PRTase-like"/>
    <property type="match status" value="1"/>
</dbReference>
<evidence type="ECO:0000313" key="14">
    <source>
        <dbReference type="EMBL" id="HGI74669.1"/>
    </source>
</evidence>
<dbReference type="AlphaFoldDB" id="A0A7V3YL42"/>
<protein>
    <recommendedName>
        <fullName evidence="7 12">Adenine phosphoribosyltransferase</fullName>
        <shortName evidence="12">APRT</shortName>
        <ecNumber evidence="7 12">2.4.2.7</ecNumber>
    </recommendedName>
</protein>
<keyword evidence="11 12" id="KW-0660">Purine salvage</keyword>
<evidence type="ECO:0000256" key="5">
    <source>
        <dbReference type="ARBA" id="ARBA00008391"/>
    </source>
</evidence>
<dbReference type="EC" id="2.4.2.7" evidence="7 12"/>
<dbReference type="EMBL" id="DTEN01000126">
    <property type="protein sequence ID" value="HGI74669.1"/>
    <property type="molecule type" value="Genomic_DNA"/>
</dbReference>
<keyword evidence="9 12" id="KW-0328">Glycosyltransferase</keyword>
<keyword evidence="8 12" id="KW-0963">Cytoplasm</keyword>
<dbReference type="GO" id="GO:0002055">
    <property type="term" value="F:adenine binding"/>
    <property type="evidence" value="ECO:0007669"/>
    <property type="project" value="TreeGrafter"/>
</dbReference>
<reference evidence="14" key="1">
    <citation type="journal article" date="2020" name="mSystems">
        <title>Genome- and Community-Level Interaction Insights into Carbon Utilization and Element Cycling Functions of Hydrothermarchaeota in Hydrothermal Sediment.</title>
        <authorList>
            <person name="Zhou Z."/>
            <person name="Liu Y."/>
            <person name="Xu W."/>
            <person name="Pan J."/>
            <person name="Luo Z.H."/>
            <person name="Li M."/>
        </authorList>
    </citation>
    <scope>NUCLEOTIDE SEQUENCE [LARGE SCALE GENOMIC DNA]</scope>
    <source>
        <strain evidence="14">SpSt-716</strain>
    </source>
</reference>
<dbReference type="GO" id="GO:0016208">
    <property type="term" value="F:AMP binding"/>
    <property type="evidence" value="ECO:0007669"/>
    <property type="project" value="TreeGrafter"/>
</dbReference>
<proteinExistence type="inferred from homology"/>
<comment type="pathway">
    <text evidence="4 12">Purine metabolism; AMP biosynthesis via salvage pathway; AMP from adenine: step 1/1.</text>
</comment>
<comment type="similarity">
    <text evidence="5 12">Belongs to the purine/pyrimidine phosphoribosyltransferase family.</text>
</comment>
<dbReference type="InterPro" id="IPR050054">
    <property type="entry name" value="UPRTase/APRTase"/>
</dbReference>
<comment type="subunit">
    <text evidence="6 12">Homodimer.</text>
</comment>